<accession>A0A5N5SN29</accession>
<evidence type="ECO:0000313" key="2">
    <source>
        <dbReference type="EMBL" id="KAB7495232.1"/>
    </source>
</evidence>
<feature type="region of interest" description="Disordered" evidence="1">
    <location>
        <begin position="122"/>
        <end position="150"/>
    </location>
</feature>
<feature type="region of interest" description="Disordered" evidence="1">
    <location>
        <begin position="1"/>
        <end position="85"/>
    </location>
</feature>
<gene>
    <name evidence="2" type="ORF">Anas_05508</name>
</gene>
<feature type="non-terminal residue" evidence="2">
    <location>
        <position position="239"/>
    </location>
</feature>
<feature type="compositionally biased region" description="Low complexity" evidence="1">
    <location>
        <begin position="39"/>
        <end position="53"/>
    </location>
</feature>
<proteinExistence type="predicted"/>
<sequence length="239" mass="26317">MDQIKATQRKMSQQDMTSAPPPPPEHYEANTLEQFSNASSPLPLELSTSPLLPHGTVESGPSPRGANNLSATPGAPTPSSANMTLSLDGYLEPTRVSLSTPYIPLPQPITSPSDESFPVFSPPPYSTIRERQRVSRRTSSARRGSDIGPPWLRAQMQDQLERHRPSYSTISPALSHHASLSSSGRLSSYGVSYSIFEKKPGRYRSSSAHGVIDKSPVVFRVLNRRTFKRRWTFPCTAVQ</sequence>
<feature type="compositionally biased region" description="Polar residues" evidence="1">
    <location>
        <begin position="1"/>
        <end position="17"/>
    </location>
</feature>
<dbReference type="Proteomes" id="UP000326759">
    <property type="component" value="Unassembled WGS sequence"/>
</dbReference>
<organism evidence="2 3">
    <name type="scientific">Armadillidium nasatum</name>
    <dbReference type="NCBI Taxonomy" id="96803"/>
    <lineage>
        <taxon>Eukaryota</taxon>
        <taxon>Metazoa</taxon>
        <taxon>Ecdysozoa</taxon>
        <taxon>Arthropoda</taxon>
        <taxon>Crustacea</taxon>
        <taxon>Multicrustacea</taxon>
        <taxon>Malacostraca</taxon>
        <taxon>Eumalacostraca</taxon>
        <taxon>Peracarida</taxon>
        <taxon>Isopoda</taxon>
        <taxon>Oniscidea</taxon>
        <taxon>Crinocheta</taxon>
        <taxon>Armadillidiidae</taxon>
        <taxon>Armadillidium</taxon>
    </lineage>
</organism>
<evidence type="ECO:0000313" key="3">
    <source>
        <dbReference type="Proteomes" id="UP000326759"/>
    </source>
</evidence>
<dbReference type="EMBL" id="SEYY01022885">
    <property type="protein sequence ID" value="KAB7495232.1"/>
    <property type="molecule type" value="Genomic_DNA"/>
</dbReference>
<dbReference type="OrthoDB" id="303066at2759"/>
<keyword evidence="3" id="KW-1185">Reference proteome</keyword>
<evidence type="ECO:0000256" key="1">
    <source>
        <dbReference type="SAM" id="MobiDB-lite"/>
    </source>
</evidence>
<dbReference type="AlphaFoldDB" id="A0A5N5SN29"/>
<comment type="caution">
    <text evidence="2">The sequence shown here is derived from an EMBL/GenBank/DDBJ whole genome shotgun (WGS) entry which is preliminary data.</text>
</comment>
<protein>
    <submittedName>
        <fullName evidence="2">Uncharacterized protein</fullName>
    </submittedName>
</protein>
<name>A0A5N5SN29_9CRUS</name>
<reference evidence="2 3" key="1">
    <citation type="journal article" date="2019" name="PLoS Biol.">
        <title>Sex chromosomes control vertical transmission of feminizing Wolbachia symbionts in an isopod.</title>
        <authorList>
            <person name="Becking T."/>
            <person name="Chebbi M.A."/>
            <person name="Giraud I."/>
            <person name="Moumen B."/>
            <person name="Laverre T."/>
            <person name="Caubet Y."/>
            <person name="Peccoud J."/>
            <person name="Gilbert C."/>
            <person name="Cordaux R."/>
        </authorList>
    </citation>
    <scope>NUCLEOTIDE SEQUENCE [LARGE SCALE GENOMIC DNA]</scope>
    <source>
        <strain evidence="2">ANa2</strain>
        <tissue evidence="2">Whole body excluding digestive tract and cuticle</tissue>
    </source>
</reference>
<feature type="compositionally biased region" description="Polar residues" evidence="1">
    <location>
        <begin position="65"/>
        <end position="85"/>
    </location>
</feature>